<feature type="transmembrane region" description="Helical" evidence="1">
    <location>
        <begin position="7"/>
        <end position="32"/>
    </location>
</feature>
<reference evidence="2" key="1">
    <citation type="submission" date="2019-08" db="EMBL/GenBank/DDBJ databases">
        <authorList>
            <person name="Kucharzyk K."/>
            <person name="Murdoch R.W."/>
            <person name="Higgins S."/>
            <person name="Loffler F."/>
        </authorList>
    </citation>
    <scope>NUCLEOTIDE SEQUENCE</scope>
</reference>
<keyword evidence="1" id="KW-1133">Transmembrane helix</keyword>
<keyword evidence="1" id="KW-0812">Transmembrane</keyword>
<organism evidence="2">
    <name type="scientific">bioreactor metagenome</name>
    <dbReference type="NCBI Taxonomy" id="1076179"/>
    <lineage>
        <taxon>unclassified sequences</taxon>
        <taxon>metagenomes</taxon>
        <taxon>ecological metagenomes</taxon>
    </lineage>
</organism>
<name>A0A645H0G4_9ZZZZ</name>
<keyword evidence="1" id="KW-0472">Membrane</keyword>
<sequence>MIASNLYVFFLGFFFDGHLVGQFNFLALALGLGLLDPGFLFSLCSCHIRFFFDFGRVFNRQVFKNLIVVCKGLNGQVNDFHPHFLKVLFGRSDTLVGKFFTVLNKVFYAEAAHTTSDCSFQNLLDHIADFINTLSRKLFSG</sequence>
<gene>
    <name evidence="2" type="ORF">SDC9_176816</name>
</gene>
<proteinExistence type="predicted"/>
<comment type="caution">
    <text evidence="2">The sequence shown here is derived from an EMBL/GenBank/DDBJ whole genome shotgun (WGS) entry which is preliminary data.</text>
</comment>
<dbReference type="AlphaFoldDB" id="A0A645H0G4"/>
<dbReference type="EMBL" id="VSSQ01080024">
    <property type="protein sequence ID" value="MPN29363.1"/>
    <property type="molecule type" value="Genomic_DNA"/>
</dbReference>
<accession>A0A645H0G4</accession>
<evidence type="ECO:0000313" key="2">
    <source>
        <dbReference type="EMBL" id="MPN29363.1"/>
    </source>
</evidence>
<evidence type="ECO:0000256" key="1">
    <source>
        <dbReference type="SAM" id="Phobius"/>
    </source>
</evidence>
<protein>
    <submittedName>
        <fullName evidence="2">Uncharacterized protein</fullName>
    </submittedName>
</protein>